<dbReference type="SUPFAM" id="SSF56672">
    <property type="entry name" value="DNA/RNA polymerases"/>
    <property type="match status" value="1"/>
</dbReference>
<feature type="domain" description="Reverse transcriptase" evidence="2">
    <location>
        <begin position="52"/>
        <end position="298"/>
    </location>
</feature>
<gene>
    <name evidence="3" type="ORF">HB662_28605</name>
</gene>
<evidence type="ECO:0000256" key="1">
    <source>
        <dbReference type="ARBA" id="ARBA00034120"/>
    </source>
</evidence>
<comment type="similarity">
    <text evidence="1">Belongs to the bacterial reverse transcriptase family.</text>
</comment>
<dbReference type="InterPro" id="IPR051083">
    <property type="entry name" value="GrpII_Intron_Splice-Mob/Def"/>
</dbReference>
<keyword evidence="4" id="KW-1185">Reference proteome</keyword>
<proteinExistence type="inferred from homology"/>
<protein>
    <submittedName>
        <fullName evidence="3">RNA-dependent DNA polymerase</fullName>
    </submittedName>
</protein>
<organism evidence="3 4">
    <name type="scientific">Falsiroseomonas frigidaquae</name>
    <dbReference type="NCBI Taxonomy" id="487318"/>
    <lineage>
        <taxon>Bacteria</taxon>
        <taxon>Pseudomonadati</taxon>
        <taxon>Pseudomonadota</taxon>
        <taxon>Alphaproteobacteria</taxon>
        <taxon>Acetobacterales</taxon>
        <taxon>Roseomonadaceae</taxon>
        <taxon>Falsiroseomonas</taxon>
    </lineage>
</organism>
<dbReference type="EMBL" id="JAAVTX010000015">
    <property type="protein sequence ID" value="NKE48760.1"/>
    <property type="molecule type" value="Genomic_DNA"/>
</dbReference>
<name>A0ABX1F949_9PROT</name>
<sequence>MEKNYFLDIRRQKTLEKAWLAIQRNARSSKSEDTRNEVAAFASDLQNNLRRISRHLQKGTFKFPPAKGVKIPKDPKDKSIFRPLVVAKVESRVVQRAIHDVLITIPKIQVYVRTPHSFGGVKKDKEDNISAVPAAIQAVLDAIGNGGKFIIRSDITSFFTKIPKSSVTRIVSDAVQMDGFMDIFSKAIAVELENMAQLRESAKAFPIEDIGVAQGNSLSPLLGNIILYDFDKELNKDKDVRCIRYIDDFIIIAPNKSVAENAYSKALHILKGLGMDTSHKKTMKASVTAGFDFLGIELVNGFIRPSSKSQARMIASVEKTIQESKRVFRSTRKTGEVGKNESLLKTLNKISGIMQGWGKHYKFCNDRECLRRLDERILSLIREYLAAYRDEVSISTDSRKWNLLGIEAISQIELTSFAWPKSAPPILPASVINSSVEADQDSRTPPWE</sequence>
<evidence type="ECO:0000259" key="2">
    <source>
        <dbReference type="PROSITE" id="PS50878"/>
    </source>
</evidence>
<evidence type="ECO:0000313" key="3">
    <source>
        <dbReference type="EMBL" id="NKE48760.1"/>
    </source>
</evidence>
<comment type="caution">
    <text evidence="3">The sequence shown here is derived from an EMBL/GenBank/DDBJ whole genome shotgun (WGS) entry which is preliminary data.</text>
</comment>
<accession>A0ABX1F949</accession>
<dbReference type="PROSITE" id="PS50878">
    <property type="entry name" value="RT_POL"/>
    <property type="match status" value="1"/>
</dbReference>
<dbReference type="InterPro" id="IPR000477">
    <property type="entry name" value="RT_dom"/>
</dbReference>
<dbReference type="InterPro" id="IPR043502">
    <property type="entry name" value="DNA/RNA_pol_sf"/>
</dbReference>
<dbReference type="PANTHER" id="PTHR34047:SF8">
    <property type="entry name" value="PROTEIN YKFC"/>
    <property type="match status" value="1"/>
</dbReference>
<dbReference type="Proteomes" id="UP000765160">
    <property type="component" value="Unassembled WGS sequence"/>
</dbReference>
<dbReference type="RefSeq" id="WP_168055460.1">
    <property type="nucleotide sequence ID" value="NZ_JAATJR010000015.1"/>
</dbReference>
<evidence type="ECO:0000313" key="4">
    <source>
        <dbReference type="Proteomes" id="UP000765160"/>
    </source>
</evidence>
<reference evidence="3 4" key="1">
    <citation type="submission" date="2020-03" db="EMBL/GenBank/DDBJ databases">
        <title>Roseomonas selenitidurans sp. nov. isolated from soil.</title>
        <authorList>
            <person name="Liu H."/>
        </authorList>
    </citation>
    <scope>NUCLEOTIDE SEQUENCE [LARGE SCALE GENOMIC DNA]</scope>
    <source>
        <strain evidence="3 4">JCM 15073</strain>
    </source>
</reference>
<dbReference type="PANTHER" id="PTHR34047">
    <property type="entry name" value="NUCLEAR INTRON MATURASE 1, MITOCHONDRIAL-RELATED"/>
    <property type="match status" value="1"/>
</dbReference>
<dbReference type="Pfam" id="PF00078">
    <property type="entry name" value="RVT_1"/>
    <property type="match status" value="1"/>
</dbReference>